<gene>
    <name evidence="1" type="ORF">FMOSSE_LOCUS1292</name>
</gene>
<organism evidence="1 2">
    <name type="scientific">Funneliformis mosseae</name>
    <name type="common">Endomycorrhizal fungus</name>
    <name type="synonym">Glomus mosseae</name>
    <dbReference type="NCBI Taxonomy" id="27381"/>
    <lineage>
        <taxon>Eukaryota</taxon>
        <taxon>Fungi</taxon>
        <taxon>Fungi incertae sedis</taxon>
        <taxon>Mucoromycota</taxon>
        <taxon>Glomeromycotina</taxon>
        <taxon>Glomeromycetes</taxon>
        <taxon>Glomerales</taxon>
        <taxon>Glomeraceae</taxon>
        <taxon>Funneliformis</taxon>
    </lineage>
</organism>
<dbReference type="EMBL" id="CAJVPP010000146">
    <property type="protein sequence ID" value="CAG8447677.1"/>
    <property type="molecule type" value="Genomic_DNA"/>
</dbReference>
<dbReference type="AlphaFoldDB" id="A0A9N8VGQ8"/>
<keyword evidence="2" id="KW-1185">Reference proteome</keyword>
<comment type="caution">
    <text evidence="1">The sequence shown here is derived from an EMBL/GenBank/DDBJ whole genome shotgun (WGS) entry which is preliminary data.</text>
</comment>
<evidence type="ECO:0000313" key="1">
    <source>
        <dbReference type="EMBL" id="CAG8447677.1"/>
    </source>
</evidence>
<evidence type="ECO:0000313" key="2">
    <source>
        <dbReference type="Proteomes" id="UP000789375"/>
    </source>
</evidence>
<name>A0A9N8VGQ8_FUNMO</name>
<accession>A0A9N8VGQ8</accession>
<sequence length="473" mass="54916">MSPLKTDNNSLLKNSPLNFDILPKIFEHFFICSQTEDIKIAHTLFSCALVNKQWCNLALPLLWRDPFRFTLIARKDSNDNAGEMVSTLLSCLTREECQQFSSIIKKYIPKLTNIPPICRRYPFFNYPNFIKNLHTKGLINSALNWFENTFNINGLNITTSYSTGSLKSITSLNGSNSSLSLNNNDPSNSDNNIAWDKNEKRIFVEQIIQCLLQMLVERDNHFKTVYVEKVEGNDKFSFTRCFFKDQFVKSFNQIQKLDIHEMEITGYPDMLNVWKDFSNLTSLSITMQCPTDNYSNLSQILQSTNTTKHLRKLKLYSGETKYILPLLSPKYSSSIQHLIFEKIQLDTSDAWHLLSNFTKLSKMKFIHCWINPIDNKQQIFSIITQTPMQFNHLKLFVWVDNEGSGLSFEDDAKSELVLWGMQQHAIVALENLCLENARIYHESIINGLLVHPVKHHRYASYTREIKRSLKMKS</sequence>
<reference evidence="1" key="1">
    <citation type="submission" date="2021-06" db="EMBL/GenBank/DDBJ databases">
        <authorList>
            <person name="Kallberg Y."/>
            <person name="Tangrot J."/>
            <person name="Rosling A."/>
        </authorList>
    </citation>
    <scope>NUCLEOTIDE SEQUENCE</scope>
    <source>
        <strain evidence="1">87-6 pot B 2015</strain>
    </source>
</reference>
<proteinExistence type="predicted"/>
<protein>
    <submittedName>
        <fullName evidence="1">165_t:CDS:1</fullName>
    </submittedName>
</protein>
<dbReference type="Proteomes" id="UP000789375">
    <property type="component" value="Unassembled WGS sequence"/>
</dbReference>